<sequence length="174" mass="19656">MTSRPEGEDTIRLMPFVALYVAICCVRPAAKKIIFTGLTPRVYWYLTNVWAMYQGRLDAGQSHPLGRHDLYLLSMGDEADIFTSLVYLWCHGSIVKRRVVPTPEHMSAVSPASQTSVVDNRAGIWHGLLGSRTIFPDSASVLDRLRPGGWAWEEITDEVARSHEWEFKCSDMDV</sequence>
<reference evidence="1" key="1">
    <citation type="journal article" date="2020" name="Stud. Mycol.">
        <title>101 Dothideomycetes genomes: a test case for predicting lifestyles and emergence of pathogens.</title>
        <authorList>
            <person name="Haridas S."/>
            <person name="Albert R."/>
            <person name="Binder M."/>
            <person name="Bloem J."/>
            <person name="Labutti K."/>
            <person name="Salamov A."/>
            <person name="Andreopoulos B."/>
            <person name="Baker S."/>
            <person name="Barry K."/>
            <person name="Bills G."/>
            <person name="Bluhm B."/>
            <person name="Cannon C."/>
            <person name="Castanera R."/>
            <person name="Culley D."/>
            <person name="Daum C."/>
            <person name="Ezra D."/>
            <person name="Gonzalez J."/>
            <person name="Henrissat B."/>
            <person name="Kuo A."/>
            <person name="Liang C."/>
            <person name="Lipzen A."/>
            <person name="Lutzoni F."/>
            <person name="Magnuson J."/>
            <person name="Mondo S."/>
            <person name="Nolan M."/>
            <person name="Ohm R."/>
            <person name="Pangilinan J."/>
            <person name="Park H.-J."/>
            <person name="Ramirez L."/>
            <person name="Alfaro M."/>
            <person name="Sun H."/>
            <person name="Tritt A."/>
            <person name="Yoshinaga Y."/>
            <person name="Zwiers L.-H."/>
            <person name="Turgeon B."/>
            <person name="Goodwin S."/>
            <person name="Spatafora J."/>
            <person name="Crous P."/>
            <person name="Grigoriev I."/>
        </authorList>
    </citation>
    <scope>NUCLEOTIDE SEQUENCE</scope>
    <source>
        <strain evidence="1">CBS 121739</strain>
    </source>
</reference>
<protein>
    <submittedName>
        <fullName evidence="1">Uncharacterized protein</fullName>
    </submittedName>
</protein>
<organism evidence="1 2">
    <name type="scientific">Pseudovirgaria hyperparasitica</name>
    <dbReference type="NCBI Taxonomy" id="470096"/>
    <lineage>
        <taxon>Eukaryota</taxon>
        <taxon>Fungi</taxon>
        <taxon>Dikarya</taxon>
        <taxon>Ascomycota</taxon>
        <taxon>Pezizomycotina</taxon>
        <taxon>Dothideomycetes</taxon>
        <taxon>Dothideomycetes incertae sedis</taxon>
        <taxon>Acrospermales</taxon>
        <taxon>Acrospermaceae</taxon>
        <taxon>Pseudovirgaria</taxon>
    </lineage>
</organism>
<proteinExistence type="predicted"/>
<dbReference type="Proteomes" id="UP000799437">
    <property type="component" value="Unassembled WGS sequence"/>
</dbReference>
<evidence type="ECO:0000313" key="1">
    <source>
        <dbReference type="EMBL" id="KAF2758975.1"/>
    </source>
</evidence>
<dbReference type="RefSeq" id="XP_033601426.1">
    <property type="nucleotide sequence ID" value="XM_033743754.1"/>
</dbReference>
<dbReference type="EMBL" id="ML996570">
    <property type="protein sequence ID" value="KAF2758975.1"/>
    <property type="molecule type" value="Genomic_DNA"/>
</dbReference>
<dbReference type="GeneID" id="54484808"/>
<keyword evidence="2" id="KW-1185">Reference proteome</keyword>
<accession>A0A6A6W8U4</accession>
<evidence type="ECO:0000313" key="2">
    <source>
        <dbReference type="Proteomes" id="UP000799437"/>
    </source>
</evidence>
<gene>
    <name evidence="1" type="ORF">EJ05DRAFT_475210</name>
</gene>
<dbReference type="AlphaFoldDB" id="A0A6A6W8U4"/>
<name>A0A6A6W8U4_9PEZI</name>